<protein>
    <submittedName>
        <fullName evidence="2">Uncharacterized protein</fullName>
    </submittedName>
</protein>
<organism evidence="2 3">
    <name type="scientific">Eleginops maclovinus</name>
    <name type="common">Patagonian blennie</name>
    <name type="synonym">Eleginus maclovinus</name>
    <dbReference type="NCBI Taxonomy" id="56733"/>
    <lineage>
        <taxon>Eukaryota</taxon>
        <taxon>Metazoa</taxon>
        <taxon>Chordata</taxon>
        <taxon>Craniata</taxon>
        <taxon>Vertebrata</taxon>
        <taxon>Euteleostomi</taxon>
        <taxon>Actinopterygii</taxon>
        <taxon>Neopterygii</taxon>
        <taxon>Teleostei</taxon>
        <taxon>Neoteleostei</taxon>
        <taxon>Acanthomorphata</taxon>
        <taxon>Eupercaria</taxon>
        <taxon>Perciformes</taxon>
        <taxon>Notothenioidei</taxon>
        <taxon>Eleginopidae</taxon>
        <taxon>Eleginops</taxon>
    </lineage>
</organism>
<feature type="region of interest" description="Disordered" evidence="1">
    <location>
        <begin position="33"/>
        <end position="53"/>
    </location>
</feature>
<name>A0AAN7XBE6_ELEMC</name>
<reference evidence="2 3" key="2">
    <citation type="journal article" date="2023" name="Mol. Biol. Evol.">
        <title>Genomics of Secondarily Temperate Adaptation in the Only Non-Antarctic Icefish.</title>
        <authorList>
            <person name="Rivera-Colon A.G."/>
            <person name="Rayamajhi N."/>
            <person name="Minhas B.F."/>
            <person name="Madrigal G."/>
            <person name="Bilyk K.T."/>
            <person name="Yoon V."/>
            <person name="Hune M."/>
            <person name="Gregory S."/>
            <person name="Cheng C.H.C."/>
            <person name="Catchen J.M."/>
        </authorList>
    </citation>
    <scope>NUCLEOTIDE SEQUENCE [LARGE SCALE GENOMIC DNA]</scope>
    <source>
        <strain evidence="2">JMC-PN-2008</strain>
    </source>
</reference>
<keyword evidence="3" id="KW-1185">Reference proteome</keyword>
<evidence type="ECO:0000313" key="3">
    <source>
        <dbReference type="Proteomes" id="UP001346869"/>
    </source>
</evidence>
<evidence type="ECO:0000256" key="1">
    <source>
        <dbReference type="SAM" id="MobiDB-lite"/>
    </source>
</evidence>
<sequence length="92" mass="9898">MSPSRLKRETCPTQEWCHRALLISSQINSQLFLGNKGSRGGNQPPKGQMVSVQSPLTPAALVLSDRAARALGETATQCILHPCTSDKTVLPD</sequence>
<gene>
    <name evidence="2" type="ORF">PBY51_021616</name>
</gene>
<dbReference type="EMBL" id="JAUZQC010000014">
    <property type="protein sequence ID" value="KAK5860118.1"/>
    <property type="molecule type" value="Genomic_DNA"/>
</dbReference>
<dbReference type="Proteomes" id="UP001346869">
    <property type="component" value="Unassembled WGS sequence"/>
</dbReference>
<reference evidence="2 3" key="1">
    <citation type="journal article" date="2023" name="Genes (Basel)">
        <title>Chromosome-Level Genome Assembly and Circadian Gene Repertoire of the Patagonia Blennie Eleginops maclovinus-The Closest Ancestral Proxy of Antarctic Cryonotothenioids.</title>
        <authorList>
            <person name="Cheng C.C."/>
            <person name="Rivera-Colon A.G."/>
            <person name="Minhas B.F."/>
            <person name="Wilson L."/>
            <person name="Rayamajhi N."/>
            <person name="Vargas-Chacoff L."/>
            <person name="Catchen J.M."/>
        </authorList>
    </citation>
    <scope>NUCLEOTIDE SEQUENCE [LARGE SCALE GENOMIC DNA]</scope>
    <source>
        <strain evidence="2">JMC-PN-2008</strain>
    </source>
</reference>
<proteinExistence type="predicted"/>
<accession>A0AAN7XBE6</accession>
<dbReference type="AlphaFoldDB" id="A0AAN7XBE6"/>
<comment type="caution">
    <text evidence="2">The sequence shown here is derived from an EMBL/GenBank/DDBJ whole genome shotgun (WGS) entry which is preliminary data.</text>
</comment>
<evidence type="ECO:0000313" key="2">
    <source>
        <dbReference type="EMBL" id="KAK5860118.1"/>
    </source>
</evidence>